<evidence type="ECO:0000313" key="1">
    <source>
        <dbReference type="EMBL" id="KAF0728675.1"/>
    </source>
</evidence>
<dbReference type="VEuPathDB" id="FungiDB:AeMF1_002589"/>
<gene>
    <name evidence="1" type="ORF">Ae201684_013633</name>
</gene>
<dbReference type="EMBL" id="VJMJ01000175">
    <property type="protein sequence ID" value="KAF0728675.1"/>
    <property type="molecule type" value="Genomic_DNA"/>
</dbReference>
<proteinExistence type="predicted"/>
<sequence length="155" mass="17434">MLPRVSCQRRHRVGLSPIVSPLRFQSIQGEEITANVFFDVLLPEKALNMAKRRLSHRKQYRRAMASELSNDERKEIGLLGPHGRLALPNACRCGPPGDEQTYIPSTLRQLQTLVAKHIDACQHMADVRGELDQFLSSNLPKTGALVDYSVESLFL</sequence>
<protein>
    <submittedName>
        <fullName evidence="1">Uncharacterized protein</fullName>
    </submittedName>
</protein>
<evidence type="ECO:0000313" key="2">
    <source>
        <dbReference type="Proteomes" id="UP000481153"/>
    </source>
</evidence>
<name>A0A6G0WMU2_9STRA</name>
<accession>A0A6G0WMU2</accession>
<keyword evidence="2" id="KW-1185">Reference proteome</keyword>
<reference evidence="1 2" key="1">
    <citation type="submission" date="2019-07" db="EMBL/GenBank/DDBJ databases">
        <title>Genomics analysis of Aphanomyces spp. identifies a new class of oomycete effector associated with host adaptation.</title>
        <authorList>
            <person name="Gaulin E."/>
        </authorList>
    </citation>
    <scope>NUCLEOTIDE SEQUENCE [LARGE SCALE GENOMIC DNA]</scope>
    <source>
        <strain evidence="1 2">ATCC 201684</strain>
    </source>
</reference>
<dbReference type="Proteomes" id="UP000481153">
    <property type="component" value="Unassembled WGS sequence"/>
</dbReference>
<organism evidence="1 2">
    <name type="scientific">Aphanomyces euteiches</name>
    <dbReference type="NCBI Taxonomy" id="100861"/>
    <lineage>
        <taxon>Eukaryota</taxon>
        <taxon>Sar</taxon>
        <taxon>Stramenopiles</taxon>
        <taxon>Oomycota</taxon>
        <taxon>Saprolegniomycetes</taxon>
        <taxon>Saprolegniales</taxon>
        <taxon>Verrucalvaceae</taxon>
        <taxon>Aphanomyces</taxon>
    </lineage>
</organism>
<dbReference type="AlphaFoldDB" id="A0A6G0WMU2"/>
<comment type="caution">
    <text evidence="1">The sequence shown here is derived from an EMBL/GenBank/DDBJ whole genome shotgun (WGS) entry which is preliminary data.</text>
</comment>